<comment type="caution">
    <text evidence="4">The sequence shown here is derived from an EMBL/GenBank/DDBJ whole genome shotgun (WGS) entry which is preliminary data.</text>
</comment>
<evidence type="ECO:0000313" key="4">
    <source>
        <dbReference type="EMBL" id="KAL3082273.1"/>
    </source>
</evidence>
<feature type="compositionally biased region" description="Basic and acidic residues" evidence="3">
    <location>
        <begin position="47"/>
        <end position="56"/>
    </location>
</feature>
<feature type="compositionally biased region" description="Low complexity" evidence="3">
    <location>
        <begin position="57"/>
        <end position="70"/>
    </location>
</feature>
<proteinExistence type="inferred from homology"/>
<dbReference type="InterPro" id="IPR003690">
    <property type="entry name" value="MTERF"/>
</dbReference>
<feature type="compositionally biased region" description="Polar residues" evidence="3">
    <location>
        <begin position="197"/>
        <end position="210"/>
    </location>
</feature>
<dbReference type="PANTHER" id="PTHR13068">
    <property type="entry name" value="CGI-12 PROTEIN-RELATED"/>
    <property type="match status" value="1"/>
</dbReference>
<gene>
    <name evidence="4" type="ORF">niasHT_033078</name>
</gene>
<dbReference type="InterPro" id="IPR038538">
    <property type="entry name" value="MTERF_sf"/>
</dbReference>
<protein>
    <recommendedName>
        <fullName evidence="6">mTERF domain-containing protein 1, mitochondrial</fullName>
    </recommendedName>
</protein>
<dbReference type="Proteomes" id="UP001620626">
    <property type="component" value="Unassembled WGS sequence"/>
</dbReference>
<evidence type="ECO:0000256" key="3">
    <source>
        <dbReference type="SAM" id="MobiDB-lite"/>
    </source>
</evidence>
<comment type="similarity">
    <text evidence="1">Belongs to the mTERF family.</text>
</comment>
<name>A0ABD2IRV6_9BILA</name>
<dbReference type="Gene3D" id="1.25.70.10">
    <property type="entry name" value="Transcription termination factor 3, mitochondrial"/>
    <property type="match status" value="1"/>
</dbReference>
<evidence type="ECO:0000256" key="2">
    <source>
        <dbReference type="ARBA" id="ARBA00022946"/>
    </source>
</evidence>
<feature type="region of interest" description="Disordered" evidence="3">
    <location>
        <begin position="47"/>
        <end position="73"/>
    </location>
</feature>
<dbReference type="EMBL" id="JBICBT010001113">
    <property type="protein sequence ID" value="KAL3082273.1"/>
    <property type="molecule type" value="Genomic_DNA"/>
</dbReference>
<sequence length="476" mass="54918">MSQAFGHQLLLLRFRRPSFSPSSTALFCPLFRATAAAFATVGAKKESTAQHQDEQQQKQAQEVQQQQQQQPLKNAKLQMGNNRRTARLQTHADGDSADQLAREDWAHFEIVERQLDELLEHHADKLDEEGDVLGVDMVADPLNEPDLSEMETGDETASRPINRFRPILYTEGELDKSDLGQPPSRENPHPFDPSTLPPTHSRNPTPYANHSPTLQMLLELGVNLFEVCQAPKIGRALLRLDPERDVKAKIFWLVKRCGVPEADIGPYLTRNPYFLLQSFDDLKARLDYLQFHRFSRQQIAKLVVEYRYWLNIPQERIDARLGWLQRQFHLRADELRLAIVKEPRLIQFGVGPIQGLILALNQTCGFSQQCLQQIVLKDPRVFLSEKPHVLTSYNYLAYVMRITNEQIVAFPLALRCPLSALRRRHEFLFRLRKANYVPETADHITLEQFCHPSDRFFAEEIARTPIADFNRFIKIV</sequence>
<evidence type="ECO:0008006" key="6">
    <source>
        <dbReference type="Google" id="ProtNLM"/>
    </source>
</evidence>
<feature type="region of interest" description="Disordered" evidence="3">
    <location>
        <begin position="142"/>
        <end position="210"/>
    </location>
</feature>
<keyword evidence="5" id="KW-1185">Reference proteome</keyword>
<accession>A0ABD2IRV6</accession>
<evidence type="ECO:0000313" key="5">
    <source>
        <dbReference type="Proteomes" id="UP001620626"/>
    </source>
</evidence>
<dbReference type="AlphaFoldDB" id="A0ABD2IRV6"/>
<dbReference type="PANTHER" id="PTHR13068:SF112">
    <property type="entry name" value="TRANSCRIPTION TERMINATION FACTOR 3, MITOCHONDRIAL"/>
    <property type="match status" value="1"/>
</dbReference>
<organism evidence="4 5">
    <name type="scientific">Heterodera trifolii</name>
    <dbReference type="NCBI Taxonomy" id="157864"/>
    <lineage>
        <taxon>Eukaryota</taxon>
        <taxon>Metazoa</taxon>
        <taxon>Ecdysozoa</taxon>
        <taxon>Nematoda</taxon>
        <taxon>Chromadorea</taxon>
        <taxon>Rhabditida</taxon>
        <taxon>Tylenchina</taxon>
        <taxon>Tylenchomorpha</taxon>
        <taxon>Tylenchoidea</taxon>
        <taxon>Heteroderidae</taxon>
        <taxon>Heteroderinae</taxon>
        <taxon>Heterodera</taxon>
    </lineage>
</organism>
<reference evidence="4 5" key="1">
    <citation type="submission" date="2024-10" db="EMBL/GenBank/DDBJ databases">
        <authorList>
            <person name="Kim D."/>
        </authorList>
    </citation>
    <scope>NUCLEOTIDE SEQUENCE [LARGE SCALE GENOMIC DNA]</scope>
    <source>
        <strain evidence="4">BH-2024</strain>
    </source>
</reference>
<evidence type="ECO:0000256" key="1">
    <source>
        <dbReference type="ARBA" id="ARBA00007692"/>
    </source>
</evidence>
<dbReference type="Pfam" id="PF02536">
    <property type="entry name" value="mTERF"/>
    <property type="match status" value="1"/>
</dbReference>
<keyword evidence="2" id="KW-0809">Transit peptide</keyword>